<comment type="caution">
    <text evidence="3">The sequence shown here is derived from an EMBL/GenBank/DDBJ whole genome shotgun (WGS) entry which is preliminary data.</text>
</comment>
<gene>
    <name evidence="3" type="ORF">QCN29_04460</name>
</gene>
<proteinExistence type="inferred from homology"/>
<sequence>MTAASAEPVSAEPVSAERACAARQTPACLVRAPRENAPLRLFCFHHAGGGASFFAPWPGRVVPSVDVLPVQLPGREARYREPRFDDVGRLAEALVRELEPWLREPHAFYGHSMGALVAFAVAAALERAGGRAPSALFVGAYAAPHRTPPLPPADRYGDAELARFLVDVGGLSPEFLGRDEWLSALLPVVRDDLRICASHRKAGLVVPARPSLDVHAFAGADDTLVDPEAVRAWERYARTFRLTRVPGGHFFPREAPAPFFRELNAALVRLMPGRAGRSAGPG</sequence>
<organism evidence="3 4">
    <name type="scientific">Streptomyces chengmaiensis</name>
    <dbReference type="NCBI Taxonomy" id="3040919"/>
    <lineage>
        <taxon>Bacteria</taxon>
        <taxon>Bacillati</taxon>
        <taxon>Actinomycetota</taxon>
        <taxon>Actinomycetes</taxon>
        <taxon>Kitasatosporales</taxon>
        <taxon>Streptomycetaceae</taxon>
        <taxon>Streptomyces</taxon>
    </lineage>
</organism>
<dbReference type="EMBL" id="JARWBG010000003">
    <property type="protein sequence ID" value="MDH2388051.1"/>
    <property type="molecule type" value="Genomic_DNA"/>
</dbReference>
<evidence type="ECO:0000259" key="2">
    <source>
        <dbReference type="Pfam" id="PF00975"/>
    </source>
</evidence>
<dbReference type="InterPro" id="IPR012223">
    <property type="entry name" value="TEII"/>
</dbReference>
<feature type="domain" description="Thioesterase" evidence="2">
    <location>
        <begin position="40"/>
        <end position="262"/>
    </location>
</feature>
<evidence type="ECO:0000256" key="1">
    <source>
        <dbReference type="ARBA" id="ARBA00007169"/>
    </source>
</evidence>
<keyword evidence="4" id="KW-1185">Reference proteome</keyword>
<dbReference type="PANTHER" id="PTHR11487">
    <property type="entry name" value="THIOESTERASE"/>
    <property type="match status" value="1"/>
</dbReference>
<dbReference type="Proteomes" id="UP001223144">
    <property type="component" value="Unassembled WGS sequence"/>
</dbReference>
<name>A0ABT6HI89_9ACTN</name>
<reference evidence="3 4" key="1">
    <citation type="submission" date="2023-04" db="EMBL/GenBank/DDBJ databases">
        <title>Streptomyces chengmaiensis sp. nov. isolated from the stem of mangrove plant in Hainan.</title>
        <authorList>
            <person name="Huang X."/>
            <person name="Zhou S."/>
            <person name="Chu X."/>
            <person name="Xie Y."/>
            <person name="Lin Y."/>
        </authorList>
    </citation>
    <scope>NUCLEOTIDE SEQUENCE [LARGE SCALE GENOMIC DNA]</scope>
    <source>
        <strain evidence="3 4">HNM0663</strain>
    </source>
</reference>
<dbReference type="RefSeq" id="WP_279926350.1">
    <property type="nucleotide sequence ID" value="NZ_JARWBG010000003.1"/>
</dbReference>
<protein>
    <submittedName>
        <fullName evidence="3">Thioesterase domain-containing protein</fullName>
    </submittedName>
</protein>
<accession>A0ABT6HI89</accession>
<dbReference type="InterPro" id="IPR029058">
    <property type="entry name" value="AB_hydrolase_fold"/>
</dbReference>
<evidence type="ECO:0000313" key="4">
    <source>
        <dbReference type="Proteomes" id="UP001223144"/>
    </source>
</evidence>
<dbReference type="InterPro" id="IPR001031">
    <property type="entry name" value="Thioesterase"/>
</dbReference>
<comment type="similarity">
    <text evidence="1">Belongs to the thioesterase family.</text>
</comment>
<evidence type="ECO:0000313" key="3">
    <source>
        <dbReference type="EMBL" id="MDH2388051.1"/>
    </source>
</evidence>
<dbReference type="Gene3D" id="3.40.50.1820">
    <property type="entry name" value="alpha/beta hydrolase"/>
    <property type="match status" value="1"/>
</dbReference>
<dbReference type="PANTHER" id="PTHR11487:SF0">
    <property type="entry name" value="S-ACYL FATTY ACID SYNTHASE THIOESTERASE, MEDIUM CHAIN"/>
    <property type="match status" value="1"/>
</dbReference>
<dbReference type="SUPFAM" id="SSF53474">
    <property type="entry name" value="alpha/beta-Hydrolases"/>
    <property type="match status" value="1"/>
</dbReference>
<dbReference type="Pfam" id="PF00975">
    <property type="entry name" value="Thioesterase"/>
    <property type="match status" value="1"/>
</dbReference>